<comment type="pathway">
    <text evidence="1">Lipid metabolism.</text>
</comment>
<evidence type="ECO:0000313" key="6">
    <source>
        <dbReference type="Proteomes" id="UP000190102"/>
    </source>
</evidence>
<gene>
    <name evidence="5" type="ORF">SAMN02745119_00877</name>
</gene>
<dbReference type="AlphaFoldDB" id="A0A1T4LFX4"/>
<proteinExistence type="predicted"/>
<name>A0A1T4LFX4_9BACT</name>
<dbReference type="RefSeq" id="WP_078789164.1">
    <property type="nucleotide sequence ID" value="NZ_FUWR01000003.1"/>
</dbReference>
<keyword evidence="6" id="KW-1185">Reference proteome</keyword>
<dbReference type="SMART" id="SM00563">
    <property type="entry name" value="PlsC"/>
    <property type="match status" value="1"/>
</dbReference>
<dbReference type="Pfam" id="PF01553">
    <property type="entry name" value="Acyltransferase"/>
    <property type="match status" value="1"/>
</dbReference>
<dbReference type="GO" id="GO:0003841">
    <property type="term" value="F:1-acylglycerol-3-phosphate O-acyltransferase activity"/>
    <property type="evidence" value="ECO:0007669"/>
    <property type="project" value="TreeGrafter"/>
</dbReference>
<dbReference type="STRING" id="115783.SAMN02745119_00877"/>
<accession>A0A1T4LFX4</accession>
<reference evidence="6" key="1">
    <citation type="submission" date="2017-02" db="EMBL/GenBank/DDBJ databases">
        <authorList>
            <person name="Varghese N."/>
            <person name="Submissions S."/>
        </authorList>
    </citation>
    <scope>NUCLEOTIDE SEQUENCE [LARGE SCALE GENOMIC DNA]</scope>
    <source>
        <strain evidence="6">ATCC BAA-34</strain>
    </source>
</reference>
<protein>
    <submittedName>
        <fullName evidence="5">1-acyl-sn-glycerol-3-phosphate acyltransferases</fullName>
    </submittedName>
</protein>
<evidence type="ECO:0000256" key="1">
    <source>
        <dbReference type="ARBA" id="ARBA00005189"/>
    </source>
</evidence>
<dbReference type="InterPro" id="IPR002123">
    <property type="entry name" value="Plipid/glycerol_acylTrfase"/>
</dbReference>
<dbReference type="EMBL" id="FUWR01000003">
    <property type="protein sequence ID" value="SJZ53394.1"/>
    <property type="molecule type" value="Genomic_DNA"/>
</dbReference>
<dbReference type="OrthoDB" id="9808424at2"/>
<evidence type="ECO:0000313" key="5">
    <source>
        <dbReference type="EMBL" id="SJZ53394.1"/>
    </source>
</evidence>
<evidence type="ECO:0000256" key="2">
    <source>
        <dbReference type="ARBA" id="ARBA00022679"/>
    </source>
</evidence>
<evidence type="ECO:0000256" key="3">
    <source>
        <dbReference type="ARBA" id="ARBA00023315"/>
    </source>
</evidence>
<organism evidence="5 6">
    <name type="scientific">Trichlorobacter thiogenes</name>
    <dbReference type="NCBI Taxonomy" id="115783"/>
    <lineage>
        <taxon>Bacteria</taxon>
        <taxon>Pseudomonadati</taxon>
        <taxon>Thermodesulfobacteriota</taxon>
        <taxon>Desulfuromonadia</taxon>
        <taxon>Geobacterales</taxon>
        <taxon>Geobacteraceae</taxon>
        <taxon>Trichlorobacter</taxon>
    </lineage>
</organism>
<dbReference type="SUPFAM" id="SSF69593">
    <property type="entry name" value="Glycerol-3-phosphate (1)-acyltransferase"/>
    <property type="match status" value="1"/>
</dbReference>
<dbReference type="Proteomes" id="UP000190102">
    <property type="component" value="Unassembled WGS sequence"/>
</dbReference>
<dbReference type="PANTHER" id="PTHR10434:SF11">
    <property type="entry name" value="1-ACYL-SN-GLYCEROL-3-PHOSPHATE ACYLTRANSFERASE"/>
    <property type="match status" value="1"/>
</dbReference>
<evidence type="ECO:0000259" key="4">
    <source>
        <dbReference type="SMART" id="SM00563"/>
    </source>
</evidence>
<feature type="domain" description="Phospholipid/glycerol acyltransferase" evidence="4">
    <location>
        <begin position="38"/>
        <end position="159"/>
    </location>
</feature>
<dbReference type="CDD" id="cd07989">
    <property type="entry name" value="LPLAT_AGPAT-like"/>
    <property type="match status" value="1"/>
</dbReference>
<dbReference type="PANTHER" id="PTHR10434">
    <property type="entry name" value="1-ACYL-SN-GLYCEROL-3-PHOSPHATE ACYLTRANSFERASE"/>
    <property type="match status" value="1"/>
</dbReference>
<keyword evidence="3 5" id="KW-0012">Acyltransferase</keyword>
<dbReference type="GO" id="GO:0006654">
    <property type="term" value="P:phosphatidic acid biosynthetic process"/>
    <property type="evidence" value="ECO:0007669"/>
    <property type="project" value="TreeGrafter"/>
</dbReference>
<sequence>MKRLIRIIFLACCVRPLVSLLLGRCIKGREHLPVSGPAIIAANHNSHLDILYLIALMPLKALALLRPVAAADYFCSTPITSWLSSTFLGIIPLERKRSSFHADPLAGPAAALEQGEIVIIFPEGSRGKPEELGQIKPGVAHLAKRFPAVPVVPIFMRNLGKSLPRGSFVLVPFCGKAAVAEPRCFSGDTKLFTAELAATMQQLEDQVDAASS</sequence>
<keyword evidence="2 5" id="KW-0808">Transferase</keyword>